<comment type="caution">
    <text evidence="3">The sequence shown here is derived from an EMBL/GenBank/DDBJ whole genome shotgun (WGS) entry which is preliminary data.</text>
</comment>
<proteinExistence type="predicted"/>
<evidence type="ECO:0000259" key="2">
    <source>
        <dbReference type="PROSITE" id="PS50887"/>
    </source>
</evidence>
<sequence>MKRLKMFIRIPDEIKEPFREQLLSNNWRLMSASSFLAILVQAVNILHVLFGSVSGLKTLNNRIYFAFYWIFLLASLAFLLLHKGLGKKQRQRGQEILQNGFFAFWVLWSGMLNYYDLTRAGSGGNISVIVTSIMGAAILVQSLPLYSLCVYGLGSLVFSLAAYPYIQFGGLINVMIAGGMAVMVSAARYWYKVKELKQQREIRKINQILVAEHEKLNLSLEKFQLLMDKIDHIIYEWDIERGQISFSAKWVENFGETSQIMDAAKWFHQTECMTSGEKRKFLKGIKKALKEHSVYEDELQLTDIRKNRQWYLLRLYFQYGIEGQARSGVGFLMNIQRQKDELELLEGAVSRDYLTGVMNRKGIQEYAEKKLARKEPGRLTAMVLIDLDNFKKINDNYGHPFGDLVLVRTGEILMELFGTCGLAGRIGGDEFMAVLSVTDMEELKKQAEQLKKNPVVLECKGERVEIQFCAGAAVAAPGEDYQDLYRKTDQALYQAKEKGRGEIYLAG</sequence>
<keyword evidence="1" id="KW-1133">Transmembrane helix</keyword>
<keyword evidence="1" id="KW-0472">Membrane</keyword>
<evidence type="ECO:0000313" key="4">
    <source>
        <dbReference type="Proteomes" id="UP000823893"/>
    </source>
</evidence>
<gene>
    <name evidence="3" type="ORF">H9935_07500</name>
</gene>
<name>A0A9D2SJF5_9FIRM</name>
<dbReference type="EMBL" id="DWWV01000096">
    <property type="protein sequence ID" value="HJC10648.1"/>
    <property type="molecule type" value="Genomic_DNA"/>
</dbReference>
<feature type="transmembrane region" description="Helical" evidence="1">
    <location>
        <begin position="172"/>
        <end position="191"/>
    </location>
</feature>
<dbReference type="PANTHER" id="PTHR45138:SF9">
    <property type="entry name" value="DIGUANYLATE CYCLASE DGCM-RELATED"/>
    <property type="match status" value="1"/>
</dbReference>
<dbReference type="GO" id="GO:0052621">
    <property type="term" value="F:diguanylate cyclase activity"/>
    <property type="evidence" value="ECO:0007669"/>
    <property type="project" value="TreeGrafter"/>
</dbReference>
<dbReference type="AlphaFoldDB" id="A0A9D2SJF5"/>
<dbReference type="NCBIfam" id="TIGR00254">
    <property type="entry name" value="GGDEF"/>
    <property type="match status" value="1"/>
</dbReference>
<dbReference type="PANTHER" id="PTHR45138">
    <property type="entry name" value="REGULATORY COMPONENTS OF SENSORY TRANSDUCTION SYSTEM"/>
    <property type="match status" value="1"/>
</dbReference>
<organism evidence="3 4">
    <name type="scientific">Candidatus Blautia merdigallinarum</name>
    <dbReference type="NCBI Taxonomy" id="2838495"/>
    <lineage>
        <taxon>Bacteria</taxon>
        <taxon>Bacillati</taxon>
        <taxon>Bacillota</taxon>
        <taxon>Clostridia</taxon>
        <taxon>Lachnospirales</taxon>
        <taxon>Lachnospiraceae</taxon>
        <taxon>Blautia</taxon>
    </lineage>
</organism>
<dbReference type="Pfam" id="PF00990">
    <property type="entry name" value="GGDEF"/>
    <property type="match status" value="1"/>
</dbReference>
<dbReference type="Gene3D" id="3.30.70.270">
    <property type="match status" value="1"/>
</dbReference>
<feature type="transmembrane region" description="Helical" evidence="1">
    <location>
        <begin position="29"/>
        <end position="50"/>
    </location>
</feature>
<dbReference type="InterPro" id="IPR000160">
    <property type="entry name" value="GGDEF_dom"/>
</dbReference>
<dbReference type="SUPFAM" id="SSF55073">
    <property type="entry name" value="Nucleotide cyclase"/>
    <property type="match status" value="1"/>
</dbReference>
<dbReference type="SMART" id="SM00267">
    <property type="entry name" value="GGDEF"/>
    <property type="match status" value="1"/>
</dbReference>
<dbReference type="InterPro" id="IPR029787">
    <property type="entry name" value="Nucleotide_cyclase"/>
</dbReference>
<dbReference type="InterPro" id="IPR043128">
    <property type="entry name" value="Rev_trsase/Diguanyl_cyclase"/>
</dbReference>
<dbReference type="CDD" id="cd01949">
    <property type="entry name" value="GGDEF"/>
    <property type="match status" value="1"/>
</dbReference>
<feature type="domain" description="GGDEF" evidence="2">
    <location>
        <begin position="378"/>
        <end position="507"/>
    </location>
</feature>
<reference evidence="3" key="1">
    <citation type="journal article" date="2021" name="PeerJ">
        <title>Extensive microbial diversity within the chicken gut microbiome revealed by metagenomics and culture.</title>
        <authorList>
            <person name="Gilroy R."/>
            <person name="Ravi A."/>
            <person name="Getino M."/>
            <person name="Pursley I."/>
            <person name="Horton D.L."/>
            <person name="Alikhan N.F."/>
            <person name="Baker D."/>
            <person name="Gharbi K."/>
            <person name="Hall N."/>
            <person name="Watson M."/>
            <person name="Adriaenssens E.M."/>
            <person name="Foster-Nyarko E."/>
            <person name="Jarju S."/>
            <person name="Secka A."/>
            <person name="Antonio M."/>
            <person name="Oren A."/>
            <person name="Chaudhuri R.R."/>
            <person name="La Ragione R."/>
            <person name="Hildebrand F."/>
            <person name="Pallen M.J."/>
        </authorList>
    </citation>
    <scope>NUCLEOTIDE SEQUENCE</scope>
    <source>
        <strain evidence="3">ChiSxjej6B18-287</strain>
    </source>
</reference>
<dbReference type="PROSITE" id="PS50887">
    <property type="entry name" value="GGDEF"/>
    <property type="match status" value="1"/>
</dbReference>
<dbReference type="InterPro" id="IPR050469">
    <property type="entry name" value="Diguanylate_Cyclase"/>
</dbReference>
<protein>
    <submittedName>
        <fullName evidence="3">GGDEF domain-containing protein</fullName>
    </submittedName>
</protein>
<accession>A0A9D2SJF5</accession>
<feature type="transmembrane region" description="Helical" evidence="1">
    <location>
        <begin position="121"/>
        <end position="140"/>
    </location>
</feature>
<dbReference type="Gene3D" id="3.30.450.20">
    <property type="entry name" value="PAS domain"/>
    <property type="match status" value="1"/>
</dbReference>
<evidence type="ECO:0000256" key="1">
    <source>
        <dbReference type="SAM" id="Phobius"/>
    </source>
</evidence>
<reference evidence="3" key="2">
    <citation type="submission" date="2021-04" db="EMBL/GenBank/DDBJ databases">
        <authorList>
            <person name="Gilroy R."/>
        </authorList>
    </citation>
    <scope>NUCLEOTIDE SEQUENCE</scope>
    <source>
        <strain evidence="3">ChiSxjej6B18-287</strain>
    </source>
</reference>
<dbReference type="Proteomes" id="UP000823893">
    <property type="component" value="Unassembled WGS sequence"/>
</dbReference>
<feature type="transmembrane region" description="Helical" evidence="1">
    <location>
        <begin position="62"/>
        <end position="84"/>
    </location>
</feature>
<evidence type="ECO:0000313" key="3">
    <source>
        <dbReference type="EMBL" id="HJC10648.1"/>
    </source>
</evidence>
<keyword evidence="1" id="KW-0812">Transmembrane</keyword>